<organism evidence="6 7">
    <name type="scientific">Agarivorans gilvus</name>
    <dbReference type="NCBI Taxonomy" id="680279"/>
    <lineage>
        <taxon>Bacteria</taxon>
        <taxon>Pseudomonadati</taxon>
        <taxon>Pseudomonadota</taxon>
        <taxon>Gammaproteobacteria</taxon>
        <taxon>Alteromonadales</taxon>
        <taxon>Alteromonadaceae</taxon>
        <taxon>Agarivorans</taxon>
    </lineage>
</organism>
<dbReference type="CDD" id="cd05466">
    <property type="entry name" value="PBP2_LTTR_substrate"/>
    <property type="match status" value="1"/>
</dbReference>
<dbReference type="PROSITE" id="PS50931">
    <property type="entry name" value="HTH_LYSR"/>
    <property type="match status" value="1"/>
</dbReference>
<dbReference type="Pfam" id="PF00126">
    <property type="entry name" value="HTH_1"/>
    <property type="match status" value="1"/>
</dbReference>
<dbReference type="RefSeq" id="WP_055733482.1">
    <property type="nucleotide sequence ID" value="NZ_BMDY01000023.1"/>
</dbReference>
<gene>
    <name evidence="6" type="ORF">GCM10007414_32750</name>
</gene>
<evidence type="ECO:0000313" key="6">
    <source>
        <dbReference type="EMBL" id="GGB16768.1"/>
    </source>
</evidence>
<evidence type="ECO:0000313" key="7">
    <source>
        <dbReference type="Proteomes" id="UP000651977"/>
    </source>
</evidence>
<proteinExistence type="inferred from homology"/>
<dbReference type="InterPro" id="IPR005119">
    <property type="entry name" value="LysR_subst-bd"/>
</dbReference>
<keyword evidence="4" id="KW-0804">Transcription</keyword>
<comment type="caution">
    <text evidence="6">The sequence shown here is derived from an EMBL/GenBank/DDBJ whole genome shotgun (WGS) entry which is preliminary data.</text>
</comment>
<dbReference type="SUPFAM" id="SSF53850">
    <property type="entry name" value="Periplasmic binding protein-like II"/>
    <property type="match status" value="1"/>
</dbReference>
<dbReference type="Gene3D" id="3.40.190.10">
    <property type="entry name" value="Periplasmic binding protein-like II"/>
    <property type="match status" value="2"/>
</dbReference>
<comment type="similarity">
    <text evidence="1">Belongs to the LysR transcriptional regulatory family.</text>
</comment>
<dbReference type="EMBL" id="BMDY01000023">
    <property type="protein sequence ID" value="GGB16768.1"/>
    <property type="molecule type" value="Genomic_DNA"/>
</dbReference>
<protein>
    <submittedName>
        <fullName evidence="6">LysR family transcriptional regulator</fullName>
    </submittedName>
</protein>
<keyword evidence="7" id="KW-1185">Reference proteome</keyword>
<reference evidence="7" key="1">
    <citation type="journal article" date="2019" name="Int. J. Syst. Evol. Microbiol.">
        <title>The Global Catalogue of Microorganisms (GCM) 10K type strain sequencing project: providing services to taxonomists for standard genome sequencing and annotation.</title>
        <authorList>
            <consortium name="The Broad Institute Genomics Platform"/>
            <consortium name="The Broad Institute Genome Sequencing Center for Infectious Disease"/>
            <person name="Wu L."/>
            <person name="Ma J."/>
        </authorList>
    </citation>
    <scope>NUCLEOTIDE SEQUENCE [LARGE SCALE GENOMIC DNA]</scope>
    <source>
        <strain evidence="7">CGMCC 1.10131</strain>
    </source>
</reference>
<evidence type="ECO:0000256" key="4">
    <source>
        <dbReference type="ARBA" id="ARBA00023163"/>
    </source>
</evidence>
<name>A0ABQ1I6T1_9ALTE</name>
<dbReference type="PANTHER" id="PTHR30126">
    <property type="entry name" value="HTH-TYPE TRANSCRIPTIONAL REGULATOR"/>
    <property type="match status" value="1"/>
</dbReference>
<dbReference type="PANTHER" id="PTHR30126:SF91">
    <property type="entry name" value="LYSR FAMILY TRANSCRIPTIONAL REGULATOR"/>
    <property type="match status" value="1"/>
</dbReference>
<dbReference type="InterPro" id="IPR036388">
    <property type="entry name" value="WH-like_DNA-bd_sf"/>
</dbReference>
<dbReference type="Proteomes" id="UP000651977">
    <property type="component" value="Unassembled WGS sequence"/>
</dbReference>
<feature type="domain" description="HTH lysR-type" evidence="5">
    <location>
        <begin position="1"/>
        <end position="58"/>
    </location>
</feature>
<keyword evidence="2" id="KW-0805">Transcription regulation</keyword>
<accession>A0ABQ1I6T1</accession>
<dbReference type="InterPro" id="IPR000847">
    <property type="entry name" value="LysR_HTH_N"/>
</dbReference>
<evidence type="ECO:0000256" key="2">
    <source>
        <dbReference type="ARBA" id="ARBA00023015"/>
    </source>
</evidence>
<dbReference type="InterPro" id="IPR036390">
    <property type="entry name" value="WH_DNA-bd_sf"/>
</dbReference>
<keyword evidence="3" id="KW-0238">DNA-binding</keyword>
<dbReference type="Pfam" id="PF03466">
    <property type="entry name" value="LysR_substrate"/>
    <property type="match status" value="1"/>
</dbReference>
<dbReference type="SUPFAM" id="SSF46785">
    <property type="entry name" value="Winged helix' DNA-binding domain"/>
    <property type="match status" value="1"/>
</dbReference>
<evidence type="ECO:0000256" key="1">
    <source>
        <dbReference type="ARBA" id="ARBA00009437"/>
    </source>
</evidence>
<evidence type="ECO:0000256" key="3">
    <source>
        <dbReference type="ARBA" id="ARBA00023125"/>
    </source>
</evidence>
<dbReference type="Gene3D" id="1.10.10.10">
    <property type="entry name" value="Winged helix-like DNA-binding domain superfamily/Winged helix DNA-binding domain"/>
    <property type="match status" value="1"/>
</dbReference>
<sequence length="288" mass="32768">MNLHAIQAFVLSHQLGSISAAATKMKKNRAQLSQWISNLEIDWNVELFTRSGHKPVLSEQGLKMLPLCEQLLNANQQLIKQVEHVAEQDCLRLNIGISAYLQNATVAELLSQFNQRHPNIDLHLYQRRDEQLLNWQEKPQLDLILSFYRDAYPHKFNLEHLCDMPLVAVCATNHPLANTSTPTLQQILSHTWITILAANDISLWDPDSIPRKIEVEQHELAIQLCLRGCGVFVGEQKQLAPYLKTGQLKIVDHKDAITTERLGLIYQKHWAASPALNSLIDLCKAHFS</sequence>
<evidence type="ECO:0000259" key="5">
    <source>
        <dbReference type="PROSITE" id="PS50931"/>
    </source>
</evidence>